<keyword evidence="4 6" id="KW-0472">Membrane</keyword>
<evidence type="ECO:0000256" key="3">
    <source>
        <dbReference type="ARBA" id="ARBA00022989"/>
    </source>
</evidence>
<keyword evidence="2 6" id="KW-0812">Transmembrane</keyword>
<keyword evidence="3 6" id="KW-1133">Transmembrane helix</keyword>
<evidence type="ECO:0000256" key="2">
    <source>
        <dbReference type="ARBA" id="ARBA00022692"/>
    </source>
</evidence>
<protein>
    <submittedName>
        <fullName evidence="8">Protein-cysteine N-palmitoyltransferase Rasp</fullName>
    </submittedName>
</protein>
<dbReference type="GO" id="GO:0016409">
    <property type="term" value="F:palmitoyltransferase activity"/>
    <property type="evidence" value="ECO:0007669"/>
    <property type="project" value="TreeGrafter"/>
</dbReference>
<dbReference type="GO" id="GO:0016020">
    <property type="term" value="C:membrane"/>
    <property type="evidence" value="ECO:0007669"/>
    <property type="project" value="UniProtKB-SubCell"/>
</dbReference>
<feature type="transmembrane region" description="Helical" evidence="6">
    <location>
        <begin position="229"/>
        <end position="248"/>
    </location>
</feature>
<accession>A0A914VUY7</accession>
<feature type="transmembrane region" description="Helical" evidence="6">
    <location>
        <begin position="452"/>
        <end position="472"/>
    </location>
</feature>
<dbReference type="PANTHER" id="PTHR13285:SF18">
    <property type="entry name" value="PROTEIN-CYSTEINE N-PALMITOYLTRANSFERASE RASP"/>
    <property type="match status" value="1"/>
</dbReference>
<dbReference type="AlphaFoldDB" id="A0A914VUY7"/>
<proteinExistence type="inferred from homology"/>
<dbReference type="WBParaSite" id="PSAMB.scaffold2521size22769.g18128.t1">
    <property type="protein sequence ID" value="PSAMB.scaffold2521size22769.g18128.t1"/>
    <property type="gene ID" value="PSAMB.scaffold2521size22769.g18128"/>
</dbReference>
<comment type="subcellular location">
    <subcellularLocation>
        <location evidence="1">Membrane</location>
        <topology evidence="1">Multi-pass membrane protein</topology>
    </subcellularLocation>
</comment>
<feature type="transmembrane region" description="Helical" evidence="6">
    <location>
        <begin position="507"/>
        <end position="528"/>
    </location>
</feature>
<feature type="transmembrane region" description="Helical" evidence="6">
    <location>
        <begin position="131"/>
        <end position="152"/>
    </location>
</feature>
<evidence type="ECO:0000256" key="6">
    <source>
        <dbReference type="SAM" id="Phobius"/>
    </source>
</evidence>
<evidence type="ECO:0000256" key="1">
    <source>
        <dbReference type="ARBA" id="ARBA00004141"/>
    </source>
</evidence>
<evidence type="ECO:0000313" key="7">
    <source>
        <dbReference type="Proteomes" id="UP000887566"/>
    </source>
</evidence>
<reference evidence="8" key="1">
    <citation type="submission" date="2022-11" db="UniProtKB">
        <authorList>
            <consortium name="WormBaseParasite"/>
        </authorList>
    </citation>
    <scope>IDENTIFICATION</scope>
</reference>
<name>A0A914VUY7_9BILA</name>
<dbReference type="PANTHER" id="PTHR13285">
    <property type="entry name" value="ACYLTRANSFERASE"/>
    <property type="match status" value="1"/>
</dbReference>
<dbReference type="GO" id="GO:0005783">
    <property type="term" value="C:endoplasmic reticulum"/>
    <property type="evidence" value="ECO:0007669"/>
    <property type="project" value="TreeGrafter"/>
</dbReference>
<comment type="similarity">
    <text evidence="5">Belongs to the membrane-bound acyltransferase family. HHAT subfamily.</text>
</comment>
<keyword evidence="7" id="KW-1185">Reference proteome</keyword>
<feature type="transmembrane region" description="Helical" evidence="6">
    <location>
        <begin position="311"/>
        <end position="336"/>
    </location>
</feature>
<dbReference type="InterPro" id="IPR004299">
    <property type="entry name" value="MBOAT_fam"/>
</dbReference>
<organism evidence="7 8">
    <name type="scientific">Plectus sambesii</name>
    <dbReference type="NCBI Taxonomy" id="2011161"/>
    <lineage>
        <taxon>Eukaryota</taxon>
        <taxon>Metazoa</taxon>
        <taxon>Ecdysozoa</taxon>
        <taxon>Nematoda</taxon>
        <taxon>Chromadorea</taxon>
        <taxon>Plectida</taxon>
        <taxon>Plectina</taxon>
        <taxon>Plectoidea</taxon>
        <taxon>Plectidae</taxon>
        <taxon>Plectus</taxon>
    </lineage>
</organism>
<sequence>MGAEQTPPTILGQAKINKHVEKKPCEIKKDYYIPAVLPKWEIAIYFLVWSGHTLASFIIADNASQIYKNRFYHFLTNSSYVNDQLYDTSDTEWILFKEGMRDFLPSMIGHFLLFNFGHQFIPKVLMRWVQIGYWICMHVYLTNLTSVCFILVAAPCAALITSVFRHALPVWVLAVGFVLKANDIAPYVHYSTVIYYRQFNLYLYTAVQVINFCSYLAKNRHIRLVDALPRFIEYLFYPPYSVTLIVLYEDFDRQMTEREFRKREPIGQLAIRLIRLVFWFFFVEAFLHRIFVNAIFVSPSSVISQMGTYSISAVAFLAGQYFHVKYVLIFGLPAFFAHLDNMTPPGPPICISRVSKYAQMWRYFDRGLYEFLKIQVYLPLIGQKFSPWRKLGAMVVAFGFVLAWHGTSSKYLWWVLISATEIVVERVGAAIYSRQVFQDVFLAISPRIRRRLIACALWTTTILGIFSIFFFLGGPGVGAVIIKRVLFDGLTGIFTGDIKWTANGPTAGFVLTHLLIVGYCFSHVCMSLEQADRDKKKKDLLMIEKKDE</sequence>
<evidence type="ECO:0000313" key="8">
    <source>
        <dbReference type="WBParaSite" id="PSAMB.scaffold2521size22769.g18128.t1"/>
    </source>
</evidence>
<feature type="transmembrane region" description="Helical" evidence="6">
    <location>
        <begin position="42"/>
        <end position="60"/>
    </location>
</feature>
<evidence type="ECO:0000256" key="4">
    <source>
        <dbReference type="ARBA" id="ARBA00023136"/>
    </source>
</evidence>
<dbReference type="Pfam" id="PF03062">
    <property type="entry name" value="MBOAT"/>
    <property type="match status" value="1"/>
</dbReference>
<dbReference type="InterPro" id="IPR051085">
    <property type="entry name" value="MB_O-acyltransferase"/>
</dbReference>
<dbReference type="Proteomes" id="UP000887566">
    <property type="component" value="Unplaced"/>
</dbReference>
<feature type="transmembrane region" description="Helical" evidence="6">
    <location>
        <begin position="269"/>
        <end position="291"/>
    </location>
</feature>
<feature type="transmembrane region" description="Helical" evidence="6">
    <location>
        <begin position="199"/>
        <end position="217"/>
    </location>
</feature>
<feature type="transmembrane region" description="Helical" evidence="6">
    <location>
        <begin position="158"/>
        <end position="179"/>
    </location>
</feature>
<evidence type="ECO:0000256" key="5">
    <source>
        <dbReference type="ARBA" id="ARBA00038268"/>
    </source>
</evidence>